<evidence type="ECO:0000313" key="2">
    <source>
        <dbReference type="EMBL" id="QAV17136.1"/>
    </source>
</evidence>
<dbReference type="PANTHER" id="PTHR37171:SF1">
    <property type="entry name" value="SERINE_THREONINE-PROTEIN KINASE YRZF-RELATED"/>
    <property type="match status" value="1"/>
</dbReference>
<dbReference type="KEGG" id="pchi:PC41400_05460"/>
<reference evidence="1 4" key="2">
    <citation type="submission" date="2022-05" db="EMBL/GenBank/DDBJ databases">
        <title>Genome Sequencing of Bee-Associated Microbes.</title>
        <authorList>
            <person name="Dunlap C."/>
        </authorList>
    </citation>
    <scope>NUCLEOTIDE SEQUENCE [LARGE SCALE GENOMIC DNA]</scope>
    <source>
        <strain evidence="1 4">NRRL B-23120</strain>
    </source>
</reference>
<keyword evidence="2" id="KW-0418">Kinase</keyword>
<dbReference type="GeneID" id="95374262"/>
<dbReference type="Proteomes" id="UP001527202">
    <property type="component" value="Unassembled WGS sequence"/>
</dbReference>
<dbReference type="EMBL" id="CP026520">
    <property type="protein sequence ID" value="QAV17136.1"/>
    <property type="molecule type" value="Genomic_DNA"/>
</dbReference>
<reference evidence="2 3" key="1">
    <citation type="submission" date="2018-01" db="EMBL/GenBank/DDBJ databases">
        <title>The whole genome sequencing and assembly of Paenibacillus chitinolyticus KCCM 41400 strain.</title>
        <authorList>
            <person name="Kim J.-Y."/>
            <person name="Park M.-K."/>
            <person name="Lee Y.-J."/>
            <person name="Yi H."/>
            <person name="Bahn Y.-S."/>
            <person name="Kim J.F."/>
            <person name="Lee D.-W."/>
        </authorList>
    </citation>
    <scope>NUCLEOTIDE SEQUENCE [LARGE SCALE GENOMIC DNA]</scope>
    <source>
        <strain evidence="2 3">KCCM 41400</strain>
    </source>
</reference>
<proteinExistence type="predicted"/>
<keyword evidence="4" id="KW-1185">Reference proteome</keyword>
<dbReference type="AlphaFoldDB" id="A0A410WRS4"/>
<accession>A0A410WRS4</accession>
<dbReference type="Proteomes" id="UP000288943">
    <property type="component" value="Chromosome"/>
</dbReference>
<gene>
    <name evidence="1" type="ORF">M5X16_06230</name>
    <name evidence="2" type="ORF">PC41400_05460</name>
</gene>
<dbReference type="InterPro" id="IPR011009">
    <property type="entry name" value="Kinase-like_dom_sf"/>
</dbReference>
<keyword evidence="2" id="KW-0808">Transferase</keyword>
<keyword evidence="2" id="KW-0723">Serine/threonine-protein kinase</keyword>
<dbReference type="OrthoDB" id="529320at2"/>
<evidence type="ECO:0000313" key="1">
    <source>
        <dbReference type="EMBL" id="MCY9595359.1"/>
    </source>
</evidence>
<evidence type="ECO:0000313" key="3">
    <source>
        <dbReference type="Proteomes" id="UP000288943"/>
    </source>
</evidence>
<dbReference type="GO" id="GO:0004674">
    <property type="term" value="F:protein serine/threonine kinase activity"/>
    <property type="evidence" value="ECO:0007669"/>
    <property type="project" value="UniProtKB-KW"/>
</dbReference>
<organism evidence="2 3">
    <name type="scientific">Paenibacillus chitinolyticus</name>
    <dbReference type="NCBI Taxonomy" id="79263"/>
    <lineage>
        <taxon>Bacteria</taxon>
        <taxon>Bacillati</taxon>
        <taxon>Bacillota</taxon>
        <taxon>Bacilli</taxon>
        <taxon>Bacillales</taxon>
        <taxon>Paenibacillaceae</taxon>
        <taxon>Paenibacillus</taxon>
    </lineage>
</organism>
<dbReference type="InterPro" id="IPR052396">
    <property type="entry name" value="Meiotic_Drive_Suppr_Kinase"/>
</dbReference>
<evidence type="ECO:0000313" key="4">
    <source>
        <dbReference type="Proteomes" id="UP001527202"/>
    </source>
</evidence>
<dbReference type="EMBL" id="JAMDMJ010000008">
    <property type="protein sequence ID" value="MCY9595359.1"/>
    <property type="molecule type" value="Genomic_DNA"/>
</dbReference>
<dbReference type="Gene3D" id="1.10.510.10">
    <property type="entry name" value="Transferase(Phosphotransferase) domain 1"/>
    <property type="match status" value="1"/>
</dbReference>
<sequence>MEAWIRKIERELLPGLDFKSEKPYDPVVVHKLPAPWQLVGAGNYAIVVSHPDMPGLVVKVYAPGRDGWEDEVEVYRKLGEHPAYSRCHYAKKPYLILKRMNGRTLYDCIRSGIRIPERVILDIEEACDYARRLGLVPQDLHAKNVMMEDGRGKVLDVSDFLGDTPDTMWEDMKKAYYRLYLPLLSKRPIPMPDTLLNGVRKSYRWLRRNSS</sequence>
<dbReference type="SUPFAM" id="SSF56112">
    <property type="entry name" value="Protein kinase-like (PK-like)"/>
    <property type="match status" value="1"/>
</dbReference>
<protein>
    <submittedName>
        <fullName evidence="2">Serine/threonine protein kinase</fullName>
    </submittedName>
</protein>
<dbReference type="RefSeq" id="WP_042229876.1">
    <property type="nucleotide sequence ID" value="NZ_CP026520.1"/>
</dbReference>
<dbReference type="PANTHER" id="PTHR37171">
    <property type="entry name" value="SERINE/THREONINE-PROTEIN KINASE YRZF-RELATED"/>
    <property type="match status" value="1"/>
</dbReference>
<name>A0A410WRS4_9BACL</name>